<comment type="caution">
    <text evidence="2">The sequence shown here is derived from an EMBL/GenBank/DDBJ whole genome shotgun (WGS) entry which is preliminary data.</text>
</comment>
<evidence type="ECO:0000259" key="1">
    <source>
        <dbReference type="Pfam" id="PF25534"/>
    </source>
</evidence>
<reference evidence="2" key="1">
    <citation type="submission" date="2018-04" db="EMBL/GenBank/DDBJ databases">
        <title>Whole genome sequencing of Hypsizygus marmoreus.</title>
        <authorList>
            <person name="Choi I.-G."/>
            <person name="Min B."/>
            <person name="Kim J.-G."/>
            <person name="Kim S."/>
            <person name="Oh Y.-L."/>
            <person name="Kong W.-S."/>
            <person name="Park H."/>
            <person name="Jeong J."/>
            <person name="Song E.-S."/>
        </authorList>
    </citation>
    <scope>NUCLEOTIDE SEQUENCE [LARGE SCALE GENOMIC DNA]</scope>
    <source>
        <strain evidence="2">51987-8</strain>
    </source>
</reference>
<name>A0A369K3C5_HYPMA</name>
<dbReference type="InterPro" id="IPR057678">
    <property type="entry name" value="DUF7918"/>
</dbReference>
<evidence type="ECO:0000313" key="3">
    <source>
        <dbReference type="Proteomes" id="UP000076154"/>
    </source>
</evidence>
<evidence type="ECO:0000313" key="2">
    <source>
        <dbReference type="EMBL" id="RDB29129.1"/>
    </source>
</evidence>
<keyword evidence="3" id="KW-1185">Reference proteome</keyword>
<dbReference type="InParanoid" id="A0A369K3C5"/>
<protein>
    <recommendedName>
        <fullName evidence="1">DUF7918 domain-containing protein</fullName>
    </recommendedName>
</protein>
<proteinExistence type="predicted"/>
<feature type="domain" description="DUF7918" evidence="1">
    <location>
        <begin position="1"/>
        <end position="98"/>
    </location>
</feature>
<accession>A0A369K3C5</accession>
<dbReference type="AlphaFoldDB" id="A0A369K3C5"/>
<gene>
    <name evidence="2" type="ORF">Hypma_014901</name>
</gene>
<dbReference type="Proteomes" id="UP000076154">
    <property type="component" value="Unassembled WGS sequence"/>
</dbReference>
<dbReference type="Pfam" id="PF25534">
    <property type="entry name" value="DUF7918"/>
    <property type="match status" value="1"/>
</dbReference>
<dbReference type="EMBL" id="LUEZ02000010">
    <property type="protein sequence ID" value="RDB29129.1"/>
    <property type="molecule type" value="Genomic_DNA"/>
</dbReference>
<sequence length="112" mass="12740">MFSSLEVTDDDEALGARDVDALGNIELRIRNVEESAEQIDFSPLQVDKSERIHERSGKGMTQQVKFGDEESIDEIEWVDELDFIERLVTFISKYRSIEKIGGGPNNCLWSCV</sequence>
<organism evidence="2 3">
    <name type="scientific">Hypsizygus marmoreus</name>
    <name type="common">White beech mushroom</name>
    <name type="synonym">Agaricus marmoreus</name>
    <dbReference type="NCBI Taxonomy" id="39966"/>
    <lineage>
        <taxon>Eukaryota</taxon>
        <taxon>Fungi</taxon>
        <taxon>Dikarya</taxon>
        <taxon>Basidiomycota</taxon>
        <taxon>Agaricomycotina</taxon>
        <taxon>Agaricomycetes</taxon>
        <taxon>Agaricomycetidae</taxon>
        <taxon>Agaricales</taxon>
        <taxon>Tricholomatineae</taxon>
        <taxon>Lyophyllaceae</taxon>
        <taxon>Hypsizygus</taxon>
    </lineage>
</organism>
<dbReference type="OrthoDB" id="3364132at2759"/>